<dbReference type="Proteomes" id="UP000704712">
    <property type="component" value="Unassembled WGS sequence"/>
</dbReference>
<proteinExistence type="predicted"/>
<dbReference type="Gene3D" id="2.60.40.1180">
    <property type="entry name" value="Golgi alpha-mannosidase II"/>
    <property type="match status" value="1"/>
</dbReference>
<dbReference type="Proteomes" id="UP000602510">
    <property type="component" value="Unassembled WGS sequence"/>
</dbReference>
<dbReference type="EMBL" id="JAACNO010001546">
    <property type="protein sequence ID" value="KAF4139805.1"/>
    <property type="molecule type" value="Genomic_DNA"/>
</dbReference>
<name>A0A833W0Y4_PHYIN</name>
<evidence type="ECO:0000313" key="1">
    <source>
        <dbReference type="EMBL" id="KAF4037504.1"/>
    </source>
</evidence>
<dbReference type="InterPro" id="IPR013780">
    <property type="entry name" value="Glyco_hydro_b"/>
</dbReference>
<dbReference type="AlphaFoldDB" id="A0A833W0Y4"/>
<reference evidence="1" key="1">
    <citation type="submission" date="2020-04" db="EMBL/GenBank/DDBJ databases">
        <title>Hybrid Assembly of Korean Phytophthora infestans isolates.</title>
        <authorList>
            <person name="Prokchorchik M."/>
            <person name="Lee Y."/>
            <person name="Seo J."/>
            <person name="Cho J.-H."/>
            <person name="Park Y.-E."/>
            <person name="Jang D.-C."/>
            <person name="Im J.-S."/>
            <person name="Choi J.-G."/>
            <person name="Park H.-J."/>
            <person name="Lee G.-B."/>
            <person name="Lee Y.-G."/>
            <person name="Hong S.-Y."/>
            <person name="Cho K."/>
            <person name="Sohn K.H."/>
        </authorList>
    </citation>
    <scope>NUCLEOTIDE SEQUENCE</scope>
    <source>
        <strain evidence="1">KR_1_A1</strain>
        <strain evidence="2">KR_2_A2</strain>
    </source>
</reference>
<sequence length="135" mass="14568">MPVHMRGGTILAMHQPALTTTSARLTPFDILVALSYTGDASGELFLDDGETINPNATIVSFTASVGMFKCTAVQNHYVDAHTSLVNKVIVLGVTSSPSRVSLGFISNYDSDTQRLEIDLTSANQTIDTDFSIIWE</sequence>
<comment type="caution">
    <text evidence="1">The sequence shown here is derived from an EMBL/GenBank/DDBJ whole genome shotgun (WGS) entry which is preliminary data.</text>
</comment>
<protein>
    <submittedName>
        <fullName evidence="1">Putative alpha-glucosidase [CHAIN 0]</fullName>
    </submittedName>
</protein>
<dbReference type="GO" id="GO:0004553">
    <property type="term" value="F:hydrolase activity, hydrolyzing O-glycosyl compounds"/>
    <property type="evidence" value="ECO:0007669"/>
    <property type="project" value="TreeGrafter"/>
</dbReference>
<evidence type="ECO:0000313" key="2">
    <source>
        <dbReference type="EMBL" id="KAF4139805.1"/>
    </source>
</evidence>
<organism evidence="1 3">
    <name type="scientific">Phytophthora infestans</name>
    <name type="common">Potato late blight agent</name>
    <name type="synonym">Botrytis infestans</name>
    <dbReference type="NCBI Taxonomy" id="4787"/>
    <lineage>
        <taxon>Eukaryota</taxon>
        <taxon>Sar</taxon>
        <taxon>Stramenopiles</taxon>
        <taxon>Oomycota</taxon>
        <taxon>Peronosporomycetes</taxon>
        <taxon>Peronosporales</taxon>
        <taxon>Peronosporaceae</taxon>
        <taxon>Phytophthora</taxon>
    </lineage>
</organism>
<evidence type="ECO:0000313" key="3">
    <source>
        <dbReference type="Proteomes" id="UP000602510"/>
    </source>
</evidence>
<dbReference type="PANTHER" id="PTHR22762">
    <property type="entry name" value="ALPHA-GLUCOSIDASE"/>
    <property type="match status" value="1"/>
</dbReference>
<gene>
    <name evidence="1" type="ORF">GN244_ATG10238</name>
    <name evidence="2" type="ORF">GN958_ATG11046</name>
</gene>
<keyword evidence="3" id="KW-1185">Reference proteome</keyword>
<dbReference type="EMBL" id="WSZM01000237">
    <property type="protein sequence ID" value="KAF4037504.1"/>
    <property type="molecule type" value="Genomic_DNA"/>
</dbReference>
<accession>A0A833W0Y4</accession>
<dbReference type="PANTHER" id="PTHR22762:SF133">
    <property type="entry name" value="P-TYPE DOMAIN-CONTAINING PROTEIN"/>
    <property type="match status" value="1"/>
</dbReference>